<dbReference type="GO" id="GO:0001228">
    <property type="term" value="F:DNA-binding transcription activator activity, RNA polymerase II-specific"/>
    <property type="evidence" value="ECO:0007669"/>
    <property type="project" value="UniProtKB-ARBA"/>
</dbReference>
<dbReference type="STRING" id="342668.A0A1B8GYC6"/>
<dbReference type="PROSITE" id="PS50297">
    <property type="entry name" value="ANK_REP_REGION"/>
    <property type="match status" value="1"/>
</dbReference>
<evidence type="ECO:0000259" key="7">
    <source>
        <dbReference type="PROSITE" id="PS51299"/>
    </source>
</evidence>
<keyword evidence="3 5" id="KW-0040">ANK repeat</keyword>
<keyword evidence="4" id="KW-0183">Conidiation</keyword>
<dbReference type="SUPFAM" id="SSF54616">
    <property type="entry name" value="DNA-binding domain of Mlu1-box binding protein MBP1"/>
    <property type="match status" value="1"/>
</dbReference>
<dbReference type="SUPFAM" id="SSF48403">
    <property type="entry name" value="Ankyrin repeat"/>
    <property type="match status" value="1"/>
</dbReference>
<evidence type="ECO:0000256" key="6">
    <source>
        <dbReference type="SAM" id="MobiDB-lite"/>
    </source>
</evidence>
<organism evidence="8 9">
    <name type="scientific">Pseudogymnoascus verrucosus</name>
    <dbReference type="NCBI Taxonomy" id="342668"/>
    <lineage>
        <taxon>Eukaryota</taxon>
        <taxon>Fungi</taxon>
        <taxon>Dikarya</taxon>
        <taxon>Ascomycota</taxon>
        <taxon>Pezizomycotina</taxon>
        <taxon>Leotiomycetes</taxon>
        <taxon>Thelebolales</taxon>
        <taxon>Thelebolaceae</taxon>
        <taxon>Pseudogymnoascus</taxon>
    </lineage>
</organism>
<dbReference type="GO" id="GO:0048315">
    <property type="term" value="P:conidium formation"/>
    <property type="evidence" value="ECO:0007669"/>
    <property type="project" value="UniProtKB-KW"/>
</dbReference>
<dbReference type="PROSITE" id="PS51299">
    <property type="entry name" value="HTH_APSES"/>
    <property type="match status" value="1"/>
</dbReference>
<dbReference type="GeneID" id="28834677"/>
<dbReference type="OrthoDB" id="6718656at2759"/>
<dbReference type="SMART" id="SM00248">
    <property type="entry name" value="ANK"/>
    <property type="match status" value="4"/>
</dbReference>
<proteinExistence type="predicted"/>
<keyword evidence="1" id="KW-0677">Repeat</keyword>
<dbReference type="EMBL" id="KV460208">
    <property type="protein sequence ID" value="OBU00843.1"/>
    <property type="molecule type" value="Genomic_DNA"/>
</dbReference>
<evidence type="ECO:0000256" key="3">
    <source>
        <dbReference type="ARBA" id="ARBA00023043"/>
    </source>
</evidence>
<gene>
    <name evidence="8" type="ORF">VE01_01291</name>
</gene>
<dbReference type="Pfam" id="PF04383">
    <property type="entry name" value="KilA-N"/>
    <property type="match status" value="1"/>
</dbReference>
<dbReference type="RefSeq" id="XP_018134575.1">
    <property type="nucleotide sequence ID" value="XM_018270816.2"/>
</dbReference>
<feature type="repeat" description="ANK" evidence="5">
    <location>
        <begin position="249"/>
        <end position="281"/>
    </location>
</feature>
<dbReference type="GO" id="GO:0030435">
    <property type="term" value="P:sporulation resulting in formation of a cellular spore"/>
    <property type="evidence" value="ECO:0007669"/>
    <property type="project" value="UniProtKB-KW"/>
</dbReference>
<accession>A0A1B8GYC6</accession>
<dbReference type="Pfam" id="PF00023">
    <property type="entry name" value="Ank"/>
    <property type="match status" value="2"/>
</dbReference>
<reference evidence="8 9" key="1">
    <citation type="submission" date="2016-03" db="EMBL/GenBank/DDBJ databases">
        <title>Comparative genomics of Pseudogymnoascus destructans, the fungus causing white-nose syndrome of bats.</title>
        <authorList>
            <person name="Palmer J.M."/>
            <person name="Drees K.P."/>
            <person name="Foster J.T."/>
            <person name="Lindner D.L."/>
        </authorList>
    </citation>
    <scope>NUCLEOTIDE SEQUENCE [LARGE SCALE GENOMIC DNA]</scope>
    <source>
        <strain evidence="8 9">UAMH 10579</strain>
    </source>
</reference>
<feature type="region of interest" description="Disordered" evidence="6">
    <location>
        <begin position="112"/>
        <end position="150"/>
    </location>
</feature>
<dbReference type="AlphaFoldDB" id="A0A1B8GYC6"/>
<dbReference type="InterPro" id="IPR051642">
    <property type="entry name" value="SWI6-like"/>
</dbReference>
<dbReference type="InterPro" id="IPR018004">
    <property type="entry name" value="KilA/APSES_HTH"/>
</dbReference>
<dbReference type="Gene3D" id="3.10.260.10">
    <property type="entry name" value="Transcription regulator HTH, APSES-type DNA-binding domain"/>
    <property type="match status" value="1"/>
</dbReference>
<evidence type="ECO:0000313" key="9">
    <source>
        <dbReference type="Proteomes" id="UP000091956"/>
    </source>
</evidence>
<dbReference type="PANTHER" id="PTHR43828:SF15">
    <property type="entry name" value="TRANSCRIPTION FACTOR MBP1"/>
    <property type="match status" value="1"/>
</dbReference>
<evidence type="ECO:0000256" key="5">
    <source>
        <dbReference type="PROSITE-ProRule" id="PRU00023"/>
    </source>
</evidence>
<evidence type="ECO:0000256" key="4">
    <source>
        <dbReference type="ARBA" id="ARBA00023321"/>
    </source>
</evidence>
<feature type="domain" description="HTH APSES-type" evidence="7">
    <location>
        <begin position="10"/>
        <end position="119"/>
    </location>
</feature>
<reference evidence="9" key="2">
    <citation type="journal article" date="2018" name="Nat. Commun.">
        <title>Extreme sensitivity to ultraviolet light in the fungal pathogen causing white-nose syndrome of bats.</title>
        <authorList>
            <person name="Palmer J.M."/>
            <person name="Drees K.P."/>
            <person name="Foster J.T."/>
            <person name="Lindner D.L."/>
        </authorList>
    </citation>
    <scope>NUCLEOTIDE SEQUENCE [LARGE SCALE GENOMIC DNA]</scope>
    <source>
        <strain evidence="9">UAMH 10579</strain>
    </source>
</reference>
<dbReference type="InterPro" id="IPR003163">
    <property type="entry name" value="Tscrpt_reg_HTH_APSES-type"/>
</dbReference>
<protein>
    <recommendedName>
        <fullName evidence="7">HTH APSES-type domain-containing protein</fullName>
    </recommendedName>
</protein>
<dbReference type="GO" id="GO:0003677">
    <property type="term" value="F:DNA binding"/>
    <property type="evidence" value="ECO:0007669"/>
    <property type="project" value="InterPro"/>
</dbReference>
<dbReference type="PANTHER" id="PTHR43828">
    <property type="entry name" value="ASPARAGINASE"/>
    <property type="match status" value="1"/>
</dbReference>
<feature type="repeat" description="ANK" evidence="5">
    <location>
        <begin position="370"/>
        <end position="402"/>
    </location>
</feature>
<dbReference type="PROSITE" id="PS50088">
    <property type="entry name" value="ANK_REPEAT"/>
    <property type="match status" value="2"/>
</dbReference>
<evidence type="ECO:0000256" key="2">
    <source>
        <dbReference type="ARBA" id="ARBA00022969"/>
    </source>
</evidence>
<evidence type="ECO:0000313" key="8">
    <source>
        <dbReference type="EMBL" id="OBU00843.1"/>
    </source>
</evidence>
<feature type="region of interest" description="Disordered" evidence="6">
    <location>
        <begin position="447"/>
        <end position="475"/>
    </location>
</feature>
<dbReference type="GO" id="GO:0033309">
    <property type="term" value="C:SBF transcription complex"/>
    <property type="evidence" value="ECO:0007669"/>
    <property type="project" value="TreeGrafter"/>
</dbReference>
<dbReference type="FunFam" id="3.10.260.10:FF:000001">
    <property type="entry name" value="APSES transcription factor (MbpA)"/>
    <property type="match status" value="1"/>
</dbReference>
<dbReference type="Gene3D" id="1.25.40.20">
    <property type="entry name" value="Ankyrin repeat-containing domain"/>
    <property type="match status" value="1"/>
</dbReference>
<evidence type="ECO:0000256" key="1">
    <source>
        <dbReference type="ARBA" id="ARBA00022737"/>
    </source>
</evidence>
<dbReference type="InterPro" id="IPR002110">
    <property type="entry name" value="Ankyrin_rpt"/>
</dbReference>
<dbReference type="InterPro" id="IPR036770">
    <property type="entry name" value="Ankyrin_rpt-contain_sf"/>
</dbReference>
<name>A0A1B8GYC6_9PEZI</name>
<keyword evidence="2" id="KW-0749">Sporulation</keyword>
<dbReference type="Proteomes" id="UP000091956">
    <property type="component" value="Unassembled WGS sequence"/>
</dbReference>
<feature type="compositionally biased region" description="Polar residues" evidence="6">
    <location>
        <begin position="447"/>
        <end position="461"/>
    </location>
</feature>
<dbReference type="GO" id="GO:0030907">
    <property type="term" value="C:MBF transcription complex"/>
    <property type="evidence" value="ECO:0007669"/>
    <property type="project" value="TreeGrafter"/>
</dbReference>
<keyword evidence="9" id="KW-1185">Reference proteome</keyword>
<sequence length="661" mass="73193">MVKGAAGPGVYSATYSNIPVYEFQFGVDLKEHVMRRRHDDWINATHILKAAGFDKPARTRILEREVQKELHEKVQGGYGKYQGTWVPLEKGEELAHRNGIYEKLRTIFEFVPGNDSPPPAPKHTTNKPKAPKKPAVPKFHSKPAPAPARIEEDQYDNISAQLNDDETPDDATVASASFMGEDDRYDLSAPSTAHRKRKRDEAAVSLSDQYHMAYSDELLDYFMLAQASEPASRPEPPPNFQPDWLIDSDGHTALHWASAMGDIDVMKQLKRFGANLSCRNIRGETPLMRSVLFTNCLDKQSMPRVVQELISTIDCVDAHGATAIHHAVALTHSRTKHHCARYYLDVVLNKLSETTEQDEVRRLLDIQDSNGDTACHISATNKARKCVRALIGRGASTDIPNNAGVRADELIQELNNTRRERNLAASSSPFAPDSQRQMTSFHDINISQSTPNASQHLSSALASRKEAHHSEAAQSVSTKLMPLMAEKFMDLARSFDEELLDRENSEREAKRILQSSQVELATIQRQIHELGNVEEDDSAVQNEVNQLAHAQQRVVSLVEQQQAIMLGAGAAQEESMANGNGHEEGGVEGLAELLRALLEEQGRRQGLVTEYAGAMADVGMGEKGGMYRKLTAKCLGLSEEEVDERLDGLLGVLEEDGGAEE</sequence>
<dbReference type="SMART" id="SM01252">
    <property type="entry name" value="KilA-N"/>
    <property type="match status" value="1"/>
</dbReference>
<dbReference type="InterPro" id="IPR036887">
    <property type="entry name" value="HTH_APSES_sf"/>
</dbReference>